<protein>
    <recommendedName>
        <fullName evidence="4">Lipoprotein</fullName>
    </recommendedName>
</protein>
<dbReference type="Proteomes" id="UP000036503">
    <property type="component" value="Unassembled WGS sequence"/>
</dbReference>
<keyword evidence="1" id="KW-0732">Signal</keyword>
<dbReference type="OrthoDB" id="1624950at2"/>
<dbReference type="InParanoid" id="A0A0J6ZRH5"/>
<dbReference type="RefSeq" id="WP_048513197.1">
    <property type="nucleotide sequence ID" value="NZ_FUXD01000006.1"/>
</dbReference>
<dbReference type="STRING" id="39029.BSR42_03180"/>
<gene>
    <name evidence="2" type="ORF">AB840_02205</name>
</gene>
<reference evidence="2 3" key="1">
    <citation type="submission" date="2015-06" db="EMBL/GenBank/DDBJ databases">
        <title>Draft genome sequence of beer spoilage bacterium Megasphaera cerevisiae type strain 20462.</title>
        <authorList>
            <person name="Kutumbaka K."/>
            <person name="Pasmowitz J."/>
            <person name="Mategko J."/>
            <person name="Reyes D."/>
            <person name="Friedrich A."/>
            <person name="Han S."/>
            <person name="Martens-Habbena W."/>
            <person name="Neal-McKinney J."/>
            <person name="Janagama H.K."/>
            <person name="Nadala C."/>
            <person name="Samadpour M."/>
        </authorList>
    </citation>
    <scope>NUCLEOTIDE SEQUENCE [LARGE SCALE GENOMIC DNA]</scope>
    <source>
        <strain evidence="2 3">DSM 20462</strain>
    </source>
</reference>
<sequence>MMKKLFTLFSLLSLLLIGCLSVSAMDSDTLLNNSFRYRVIGTQPDDIVYVDMETLQGMQTMDYPNSIENVSCKLYVEKYNSTIDAMTFQNGQLIRQINEYDAKFHANKRENKYELDAKLNGVFTPQGTAYEVKLDTFSFKNIKEMFIGVHRLEKLPKG</sequence>
<evidence type="ECO:0000256" key="1">
    <source>
        <dbReference type="SAM" id="SignalP"/>
    </source>
</evidence>
<feature type="signal peptide" evidence="1">
    <location>
        <begin position="1"/>
        <end position="24"/>
    </location>
</feature>
<keyword evidence="3" id="KW-1185">Reference proteome</keyword>
<accession>A0A0J6ZRH5</accession>
<proteinExistence type="predicted"/>
<evidence type="ECO:0008006" key="4">
    <source>
        <dbReference type="Google" id="ProtNLM"/>
    </source>
</evidence>
<name>A0A0J6ZRH5_9FIRM</name>
<dbReference type="PATRIC" id="fig|1122219.3.peg.1682"/>
<feature type="chain" id="PRO_5030008891" description="Lipoprotein" evidence="1">
    <location>
        <begin position="25"/>
        <end position="158"/>
    </location>
</feature>
<comment type="caution">
    <text evidence="2">The sequence shown here is derived from an EMBL/GenBank/DDBJ whole genome shotgun (WGS) entry which is preliminary data.</text>
</comment>
<dbReference type="PROSITE" id="PS51257">
    <property type="entry name" value="PROKAR_LIPOPROTEIN"/>
    <property type="match status" value="1"/>
</dbReference>
<dbReference type="AlphaFoldDB" id="A0A0J6ZRH5"/>
<evidence type="ECO:0000313" key="3">
    <source>
        <dbReference type="Proteomes" id="UP000036503"/>
    </source>
</evidence>
<dbReference type="EMBL" id="LEKT01000004">
    <property type="protein sequence ID" value="KMO87546.1"/>
    <property type="molecule type" value="Genomic_DNA"/>
</dbReference>
<organism evidence="2 3">
    <name type="scientific">Megasphaera cerevisiae DSM 20462</name>
    <dbReference type="NCBI Taxonomy" id="1122219"/>
    <lineage>
        <taxon>Bacteria</taxon>
        <taxon>Bacillati</taxon>
        <taxon>Bacillota</taxon>
        <taxon>Negativicutes</taxon>
        <taxon>Veillonellales</taxon>
        <taxon>Veillonellaceae</taxon>
        <taxon>Megasphaera</taxon>
    </lineage>
</organism>
<evidence type="ECO:0000313" key="2">
    <source>
        <dbReference type="EMBL" id="KMO87546.1"/>
    </source>
</evidence>